<dbReference type="InterPro" id="IPR008795">
    <property type="entry name" value="Prominin"/>
</dbReference>
<evidence type="ECO:0000256" key="5">
    <source>
        <dbReference type="ARBA" id="ARBA00023136"/>
    </source>
</evidence>
<reference evidence="9" key="1">
    <citation type="submission" date="2013-02" db="EMBL/GenBank/DDBJ databases">
        <authorList>
            <person name="Hughes D."/>
        </authorList>
    </citation>
    <scope>NUCLEOTIDE SEQUENCE</scope>
    <source>
        <strain>Durham</strain>
        <strain evidence="9">NC isolate 2 -- Noor lab</strain>
    </source>
</reference>
<evidence type="ECO:0000256" key="6">
    <source>
        <dbReference type="ARBA" id="ARBA00023180"/>
    </source>
</evidence>
<dbReference type="HOGENOM" id="CLU_708985_0_0_1"/>
<dbReference type="OMA" id="SHINEMR"/>
<evidence type="ECO:0000256" key="3">
    <source>
        <dbReference type="ARBA" id="ARBA00022692"/>
    </source>
</evidence>
<dbReference type="EnsemblMetazoa" id="MESCA003396-RA">
    <property type="protein sequence ID" value="MESCA003396-PA"/>
    <property type="gene ID" value="MESCA003396"/>
</dbReference>
<organism evidence="8 9">
    <name type="scientific">Megaselia scalaris</name>
    <name type="common">Humpbacked fly</name>
    <name type="synonym">Phora scalaris</name>
    <dbReference type="NCBI Taxonomy" id="36166"/>
    <lineage>
        <taxon>Eukaryota</taxon>
        <taxon>Metazoa</taxon>
        <taxon>Ecdysozoa</taxon>
        <taxon>Arthropoda</taxon>
        <taxon>Hexapoda</taxon>
        <taxon>Insecta</taxon>
        <taxon>Pterygota</taxon>
        <taxon>Neoptera</taxon>
        <taxon>Endopterygota</taxon>
        <taxon>Diptera</taxon>
        <taxon>Brachycera</taxon>
        <taxon>Muscomorpha</taxon>
        <taxon>Platypezoidea</taxon>
        <taxon>Phoridae</taxon>
        <taxon>Megaseliini</taxon>
        <taxon>Megaselia</taxon>
    </lineage>
</organism>
<dbReference type="EMBL" id="CAQQ02047790">
    <property type="status" value="NOT_ANNOTATED_CDS"/>
    <property type="molecule type" value="Genomic_DNA"/>
</dbReference>
<keyword evidence="6" id="KW-0325">Glycoprotein</keyword>
<keyword evidence="3 7" id="KW-0812">Transmembrane</keyword>
<evidence type="ECO:0000313" key="9">
    <source>
        <dbReference type="Proteomes" id="UP000015102"/>
    </source>
</evidence>
<reference evidence="8" key="2">
    <citation type="submission" date="2015-06" db="UniProtKB">
        <authorList>
            <consortium name="EnsemblMetazoa"/>
        </authorList>
    </citation>
    <scope>IDENTIFICATION</scope>
</reference>
<keyword evidence="5 7" id="KW-0472">Membrane</keyword>
<dbReference type="EMBL" id="CAQQ02047789">
    <property type="status" value="NOT_ANNOTATED_CDS"/>
    <property type="molecule type" value="Genomic_DNA"/>
</dbReference>
<comment type="subcellular location">
    <subcellularLocation>
        <location evidence="1">Membrane</location>
        <topology evidence="1">Multi-pass membrane protein</topology>
    </subcellularLocation>
</comment>
<evidence type="ECO:0000256" key="2">
    <source>
        <dbReference type="ARBA" id="ARBA00006058"/>
    </source>
</evidence>
<dbReference type="PANTHER" id="PTHR22730:SF1">
    <property type="entry name" value="PROMININ-LIKE PROTEIN"/>
    <property type="match status" value="1"/>
</dbReference>
<feature type="transmembrane region" description="Helical" evidence="7">
    <location>
        <begin position="402"/>
        <end position="421"/>
    </location>
</feature>
<dbReference type="Proteomes" id="UP000015102">
    <property type="component" value="Unassembled WGS sequence"/>
</dbReference>
<evidence type="ECO:0000256" key="4">
    <source>
        <dbReference type="ARBA" id="ARBA00022989"/>
    </source>
</evidence>
<protein>
    <recommendedName>
        <fullName evidence="10">Prominin</fullName>
    </recommendedName>
</protein>
<dbReference type="PANTHER" id="PTHR22730">
    <property type="entry name" value="PROMININ PROM PROTEIN"/>
    <property type="match status" value="1"/>
</dbReference>
<comment type="similarity">
    <text evidence="2">Belongs to the prominin family.</text>
</comment>
<keyword evidence="4 7" id="KW-1133">Transmembrane helix</keyword>
<proteinExistence type="inferred from homology"/>
<evidence type="ECO:0000256" key="1">
    <source>
        <dbReference type="ARBA" id="ARBA00004141"/>
    </source>
</evidence>
<dbReference type="AlphaFoldDB" id="T1GIW1"/>
<name>T1GIW1_MEGSC</name>
<evidence type="ECO:0008006" key="10">
    <source>
        <dbReference type="Google" id="ProtNLM"/>
    </source>
</evidence>
<dbReference type="Pfam" id="PF05478">
    <property type="entry name" value="Prominin"/>
    <property type="match status" value="1"/>
</dbReference>
<feature type="transmembrane region" description="Helical" evidence="7">
    <location>
        <begin position="43"/>
        <end position="66"/>
    </location>
</feature>
<dbReference type="EMBL" id="CAQQ02047791">
    <property type="status" value="NOT_ANNOTATED_CDS"/>
    <property type="molecule type" value="Genomic_DNA"/>
</dbReference>
<dbReference type="EMBL" id="CAQQ02047792">
    <property type="status" value="NOT_ANNOTATED_CDS"/>
    <property type="molecule type" value="Genomic_DNA"/>
</dbReference>
<evidence type="ECO:0000256" key="7">
    <source>
        <dbReference type="SAM" id="Phobius"/>
    </source>
</evidence>
<evidence type="ECO:0000313" key="8">
    <source>
        <dbReference type="EnsemblMetazoa" id="MESCA003396-PA"/>
    </source>
</evidence>
<keyword evidence="9" id="KW-1185">Reference proteome</keyword>
<feature type="transmembrane region" description="Helical" evidence="7">
    <location>
        <begin position="86"/>
        <end position="105"/>
    </location>
</feature>
<accession>T1GIW1</accession>
<sequence>MINEVSSNLTEVFAKQSVDIDKNSKGYADYGERYINQYGSYRFLFGILVSSVLLTILIFLTCALFCGICGKRPDGYGDDCCNKGSALAVVALVHFLLGLVLHRGICVPLKNPESDDVFSYVDNIIDLNNVFKNNIQSYKTEKSNVIGELPPFRISDVITACKQNKTVYEVLRIENFFSLSDIKDSKEKKRLEAQLDDYVNNLSFTSSIQILQPEDKKKLENLQKSDLVNFDNDKFKDNVNTQITSQSLTELSTKLREAAKNLKGEQQYSEIKITLRNSALHLDTYQHNLVEPMTKQARELLDLSTKLDNILRKDGKPFNENMDIIIKELEQAQTFISERGSTFVKDTLIELKNHLIGQIDNYIKFIVDSIQNDVGKCGPIANVYQSGVTAVCNKFVDPLNGFWAGTAWCVILFLPTIIICVKLSS</sequence>
<dbReference type="GO" id="GO:0016020">
    <property type="term" value="C:membrane"/>
    <property type="evidence" value="ECO:0007669"/>
    <property type="project" value="UniProtKB-SubCell"/>
</dbReference>